<comment type="catalytic activity">
    <reaction evidence="6">
        <text>Couples ATP hydrolysis with the unwinding of duplex DNA by translocating in the 3'-5' direction.</text>
        <dbReference type="EC" id="5.6.2.4"/>
    </reaction>
</comment>
<evidence type="ECO:0000259" key="10">
    <source>
        <dbReference type="PROSITE" id="PS51198"/>
    </source>
</evidence>
<dbReference type="InterPro" id="IPR027417">
    <property type="entry name" value="P-loop_NTPase"/>
</dbReference>
<keyword evidence="4 9" id="KW-0067">ATP-binding</keyword>
<dbReference type="InterPro" id="IPR014016">
    <property type="entry name" value="UvrD-like_ATP-bd"/>
</dbReference>
<dbReference type="PATRIC" id="fig|946077.3.peg.234"/>
<accession>I0WJL9</accession>
<dbReference type="PROSITE" id="PS51217">
    <property type="entry name" value="UVRD_HELICASE_CTER"/>
    <property type="match status" value="1"/>
</dbReference>
<dbReference type="GO" id="GO:0016787">
    <property type="term" value="F:hydrolase activity"/>
    <property type="evidence" value="ECO:0007669"/>
    <property type="project" value="UniProtKB-UniRule"/>
</dbReference>
<evidence type="ECO:0000256" key="1">
    <source>
        <dbReference type="ARBA" id="ARBA00022741"/>
    </source>
</evidence>
<dbReference type="InterPro" id="IPR000212">
    <property type="entry name" value="DNA_helicase_UvrD/REP"/>
</dbReference>
<evidence type="ECO:0000256" key="8">
    <source>
        <dbReference type="ARBA" id="ARBA00048988"/>
    </source>
</evidence>
<protein>
    <recommendedName>
        <fullName evidence="7">DNA 3'-5' helicase</fullName>
        <ecNumber evidence="7">5.6.2.4</ecNumber>
    </recommendedName>
</protein>
<evidence type="ECO:0000256" key="4">
    <source>
        <dbReference type="ARBA" id="ARBA00022840"/>
    </source>
</evidence>
<dbReference type="GO" id="GO:0043138">
    <property type="term" value="F:3'-5' DNA helicase activity"/>
    <property type="evidence" value="ECO:0007669"/>
    <property type="project" value="UniProtKB-EC"/>
</dbReference>
<keyword evidence="5" id="KW-0413">Isomerase</keyword>
<dbReference type="PANTHER" id="PTHR11070">
    <property type="entry name" value="UVRD / RECB / PCRA DNA HELICASE FAMILY MEMBER"/>
    <property type="match status" value="1"/>
</dbReference>
<feature type="binding site" evidence="9">
    <location>
        <begin position="9"/>
        <end position="16"/>
    </location>
    <ligand>
        <name>ATP</name>
        <dbReference type="ChEBI" id="CHEBI:30616"/>
    </ligand>
</feature>
<gene>
    <name evidence="12" type="ORF">W5A_01140</name>
</gene>
<dbReference type="RefSeq" id="WP_008236550.1">
    <property type="nucleotide sequence ID" value="NZ_AJJU01000002.1"/>
</dbReference>
<dbReference type="InterPro" id="IPR014017">
    <property type="entry name" value="DNA_helicase_UvrD-like_C"/>
</dbReference>
<dbReference type="OrthoDB" id="9810135at2"/>
<dbReference type="SUPFAM" id="SSF52540">
    <property type="entry name" value="P-loop containing nucleoside triphosphate hydrolases"/>
    <property type="match status" value="1"/>
</dbReference>
<feature type="domain" description="UvrD-like helicase C-terminal" evidence="11">
    <location>
        <begin position="492"/>
        <end position="735"/>
    </location>
</feature>
<proteinExistence type="predicted"/>
<dbReference type="Proteomes" id="UP000005938">
    <property type="component" value="Unassembled WGS sequence"/>
</dbReference>
<evidence type="ECO:0000256" key="3">
    <source>
        <dbReference type="ARBA" id="ARBA00022806"/>
    </source>
</evidence>
<sequence length="1048" mass="121605">MTSFTIYNASAGSGKTYTLVKTYLKIILQQPQNDYFKHILAITFTNKAVNEMKIRIVNSLKSFRTAQMLEEPVPMFSELCHELKLTPSELQQRCDTLLHSILHNYAFFDIATIDKFNHRLIRTFAFDLKISQQFEVELNTNELLQKAVDNLIARAGRDKPLTRLLVEFSLEKLEDDRSWDIASDFYEMAKLLTSENHFEPLHKVKDRPLKDFLKLKSLLKEYIDSLRNKIKERAIEILLIIDNKGLESNDFSRGTLYSHFEKLSKHEIDVYKNQLLQNLESGSGLYNKNTPENKKALIDDLRPILLETYLQIKTMVYQQKLYQNAYKNIVPFSVLSAIQQEMETIKADENIVPISEFNYIISDAIKNQPAPFIYERIGEKYRHFFIDEFQDTSQMQWNNLLPLIDYVLQSETSQTQKGSLLLVGDAKQAIYRWRGGKAEQFIDLFLGKSQPFHTKAYVDVLGNNFRSHAEIIHFNNDFFKHISNYLPDDSYKKIYKDSNQEIQQKKGGYVSISFIDSIKNNVTEEDDDNPNKDERYAASTLDAVNEALKNGFQYRDISVLVQKNKNGYLLANHLSKNNIPIISSESLLLKNHAGVRFLINLIKLIIQPENKEALAQLLLEFASIKEIPNAHDFLVGFTRHTPENFYNEYGFDSSYASTHSFYELMEYAIARFGLASQSDAYLTYFLEEIWQFNKPSQGGIYGFLSHWELNEDKWSIAAPEGVNAVTIMTVHKSKGLEFPVVIFPYANASLSFEINPKIWYDVIPENHEGFSSLLINKNNEVAQYSNYGQALIDEHISKVILDKINVLYVALTRAENHLYVISEYNSLKKESDTPNTYSQLFIDYLKKINRWREGQLQYEFGSPLIQHQQNVQKEEDHLPFAPQRKLELQYNIATRSGSLWDTKQGDAINRGNILHDLLSQIRWKTDIDDALKHAIIQGNIAAESYNELKEMLNKLVSNPILEPYFSPKYTIYNEQELLGAEKQLLRPDRLVIDNKKNVVIIDYKTGKDNPKYAIQLNEYEQVLKFMGYTIKHKLLVFINEEIEVKIQS</sequence>
<keyword evidence="2 9" id="KW-0378">Hydrolase</keyword>
<dbReference type="GO" id="GO:0003677">
    <property type="term" value="F:DNA binding"/>
    <property type="evidence" value="ECO:0007669"/>
    <property type="project" value="InterPro"/>
</dbReference>
<dbReference type="EMBL" id="AJJU01000002">
    <property type="protein sequence ID" value="EID76585.1"/>
    <property type="molecule type" value="Genomic_DNA"/>
</dbReference>
<keyword evidence="3 9" id="KW-0347">Helicase</keyword>
<dbReference type="GO" id="GO:0000725">
    <property type="term" value="P:recombinational repair"/>
    <property type="evidence" value="ECO:0007669"/>
    <property type="project" value="TreeGrafter"/>
</dbReference>
<evidence type="ECO:0000256" key="2">
    <source>
        <dbReference type="ARBA" id="ARBA00022801"/>
    </source>
</evidence>
<organism evidence="12 13">
    <name type="scientific">Imtechella halotolerans K1</name>
    <dbReference type="NCBI Taxonomy" id="946077"/>
    <lineage>
        <taxon>Bacteria</taxon>
        <taxon>Pseudomonadati</taxon>
        <taxon>Bacteroidota</taxon>
        <taxon>Flavobacteriia</taxon>
        <taxon>Flavobacteriales</taxon>
        <taxon>Flavobacteriaceae</taxon>
        <taxon>Imtechella</taxon>
    </lineage>
</organism>
<keyword evidence="13" id="KW-1185">Reference proteome</keyword>
<evidence type="ECO:0000313" key="12">
    <source>
        <dbReference type="EMBL" id="EID76585.1"/>
    </source>
</evidence>
<dbReference type="Gene3D" id="1.10.3170.10">
    <property type="entry name" value="Recbcd, chain B, domain 2"/>
    <property type="match status" value="1"/>
</dbReference>
<dbReference type="EC" id="5.6.2.4" evidence="7"/>
<name>I0WJL9_9FLAO</name>
<dbReference type="GO" id="GO:0005829">
    <property type="term" value="C:cytosol"/>
    <property type="evidence" value="ECO:0007669"/>
    <property type="project" value="TreeGrafter"/>
</dbReference>
<keyword evidence="1 9" id="KW-0547">Nucleotide-binding</keyword>
<dbReference type="Pfam" id="PF00580">
    <property type="entry name" value="UvrD-helicase"/>
    <property type="match status" value="1"/>
</dbReference>
<evidence type="ECO:0000259" key="11">
    <source>
        <dbReference type="PROSITE" id="PS51217"/>
    </source>
</evidence>
<dbReference type="eggNOG" id="COG1074">
    <property type="taxonomic scope" value="Bacteria"/>
</dbReference>
<evidence type="ECO:0000256" key="7">
    <source>
        <dbReference type="ARBA" id="ARBA00034808"/>
    </source>
</evidence>
<dbReference type="Pfam" id="PF13361">
    <property type="entry name" value="UvrD_C"/>
    <property type="match status" value="2"/>
</dbReference>
<dbReference type="PROSITE" id="PS51198">
    <property type="entry name" value="UVRD_HELICASE_ATP_BIND"/>
    <property type="match status" value="1"/>
</dbReference>
<dbReference type="GO" id="GO:0005524">
    <property type="term" value="F:ATP binding"/>
    <property type="evidence" value="ECO:0007669"/>
    <property type="project" value="UniProtKB-UniRule"/>
</dbReference>
<reference evidence="12 13" key="1">
    <citation type="journal article" date="2012" name="J. Bacteriol.">
        <title>Genome Sequence of the Halotolerant Bacterium Imtechella halotolerans K1T.</title>
        <authorList>
            <person name="Kumar S."/>
            <person name="Vikram S."/>
            <person name="Subramanian S."/>
            <person name="Raghava G.P."/>
            <person name="Pinnaka A.K."/>
        </authorList>
    </citation>
    <scope>NUCLEOTIDE SEQUENCE [LARGE SCALE GENOMIC DNA]</scope>
    <source>
        <strain evidence="12 13">K1</strain>
    </source>
</reference>
<evidence type="ECO:0000313" key="13">
    <source>
        <dbReference type="Proteomes" id="UP000005938"/>
    </source>
</evidence>
<feature type="domain" description="UvrD-like helicase ATP-binding" evidence="10">
    <location>
        <begin position="1"/>
        <end position="468"/>
    </location>
</feature>
<evidence type="ECO:0000256" key="5">
    <source>
        <dbReference type="ARBA" id="ARBA00023235"/>
    </source>
</evidence>
<comment type="catalytic activity">
    <reaction evidence="8">
        <text>ATP + H2O = ADP + phosphate + H(+)</text>
        <dbReference type="Rhea" id="RHEA:13065"/>
        <dbReference type="ChEBI" id="CHEBI:15377"/>
        <dbReference type="ChEBI" id="CHEBI:15378"/>
        <dbReference type="ChEBI" id="CHEBI:30616"/>
        <dbReference type="ChEBI" id="CHEBI:43474"/>
        <dbReference type="ChEBI" id="CHEBI:456216"/>
        <dbReference type="EC" id="5.6.2.4"/>
    </reaction>
</comment>
<dbReference type="STRING" id="946077.W5A_01140"/>
<evidence type="ECO:0000256" key="9">
    <source>
        <dbReference type="PROSITE-ProRule" id="PRU00560"/>
    </source>
</evidence>
<dbReference type="AlphaFoldDB" id="I0WJL9"/>
<dbReference type="PANTHER" id="PTHR11070:SF67">
    <property type="entry name" value="DNA 3'-5' HELICASE"/>
    <property type="match status" value="1"/>
</dbReference>
<comment type="caution">
    <text evidence="12">The sequence shown here is derived from an EMBL/GenBank/DDBJ whole genome shotgun (WGS) entry which is preliminary data.</text>
</comment>
<dbReference type="Gene3D" id="3.40.50.300">
    <property type="entry name" value="P-loop containing nucleotide triphosphate hydrolases"/>
    <property type="match status" value="3"/>
</dbReference>
<evidence type="ECO:0000256" key="6">
    <source>
        <dbReference type="ARBA" id="ARBA00034617"/>
    </source>
</evidence>